<protein>
    <submittedName>
        <fullName evidence="2">Uncharacterized protein</fullName>
    </submittedName>
</protein>
<organism evidence="2 3">
    <name type="scientific">Thalassiosira oceanica</name>
    <name type="common">Marine diatom</name>
    <dbReference type="NCBI Taxonomy" id="159749"/>
    <lineage>
        <taxon>Eukaryota</taxon>
        <taxon>Sar</taxon>
        <taxon>Stramenopiles</taxon>
        <taxon>Ochrophyta</taxon>
        <taxon>Bacillariophyta</taxon>
        <taxon>Coscinodiscophyceae</taxon>
        <taxon>Thalassiosirophycidae</taxon>
        <taxon>Thalassiosirales</taxon>
        <taxon>Thalassiosiraceae</taxon>
        <taxon>Thalassiosira</taxon>
    </lineage>
</organism>
<evidence type="ECO:0000313" key="3">
    <source>
        <dbReference type="Proteomes" id="UP000266841"/>
    </source>
</evidence>
<dbReference type="Proteomes" id="UP000266841">
    <property type="component" value="Unassembled WGS sequence"/>
</dbReference>
<evidence type="ECO:0000313" key="2">
    <source>
        <dbReference type="EMBL" id="EJK44651.1"/>
    </source>
</evidence>
<reference evidence="2 3" key="1">
    <citation type="journal article" date="2012" name="Genome Biol.">
        <title>Genome and low-iron response of an oceanic diatom adapted to chronic iron limitation.</title>
        <authorList>
            <person name="Lommer M."/>
            <person name="Specht M."/>
            <person name="Roy A.S."/>
            <person name="Kraemer L."/>
            <person name="Andreson R."/>
            <person name="Gutowska M.A."/>
            <person name="Wolf J."/>
            <person name="Bergner S.V."/>
            <person name="Schilhabel M.B."/>
            <person name="Klostermeier U.C."/>
            <person name="Beiko R.G."/>
            <person name="Rosenstiel P."/>
            <person name="Hippler M."/>
            <person name="Laroche J."/>
        </authorList>
    </citation>
    <scope>NUCLEOTIDE SEQUENCE [LARGE SCALE GENOMIC DNA]</scope>
    <source>
        <strain evidence="2 3">CCMP1005</strain>
    </source>
</reference>
<gene>
    <name evidence="2" type="ORF">THAOC_36795</name>
</gene>
<dbReference type="EMBL" id="AGNL01049398">
    <property type="protein sequence ID" value="EJK44651.1"/>
    <property type="molecule type" value="Genomic_DNA"/>
</dbReference>
<keyword evidence="3" id="KW-1185">Reference proteome</keyword>
<dbReference type="AlphaFoldDB" id="K0R7K4"/>
<sequence>MKTRVAAAPPSTGRLLLFARELDDGGTGEDCEDVKSNEPTIPTDERRAQDYRTEPFWGGWRDGTTAWSTVVHGSGSDDTTYPPDGAANQDNRTGRTGIRLGKSTKHYCFSVSSINLTLESALPPPALALPSQRRNLHPIPANRDDGQYQIAMRATWAKAETFQRDAAVFRSTIE</sequence>
<comment type="caution">
    <text evidence="2">The sequence shown here is derived from an EMBL/GenBank/DDBJ whole genome shotgun (WGS) entry which is preliminary data.</text>
</comment>
<accession>K0R7K4</accession>
<evidence type="ECO:0000256" key="1">
    <source>
        <dbReference type="SAM" id="MobiDB-lite"/>
    </source>
</evidence>
<name>K0R7K4_THAOC</name>
<feature type="region of interest" description="Disordered" evidence="1">
    <location>
        <begin position="25"/>
        <end position="46"/>
    </location>
</feature>
<feature type="region of interest" description="Disordered" evidence="1">
    <location>
        <begin position="72"/>
        <end position="96"/>
    </location>
</feature>
<proteinExistence type="predicted"/>